<sequence>MTIQTRRFSGVLSGLACGLAMSPGALFAEELPWQRLPHVGAPMLSEAPTIDGRVDEREWVGASTLSPLISTESGQQYERDTEVYVGYTEEALYIAWRVHRDYAGPMHISADEPGRATTGVWGDDAIEVLIDVGRTGQEAVHFGGNAVGAYADGLVHADGRDAGAQWDWTYAARQTSTGWEAELRLPFSELDMDGPPEAGETWGLDVARADKTPEDTYAFWSYRDRVRFRNLAQVGVMQFVGERPAFRLREIGRLGDMSSGALAELVHLGSDDVSVNVQHAVYLLEESGAVDNVFDTIDSGVGEEDMVGDVGAYTTLDRQIAQVLGFYTVKGENERTVDAVAGGRTGLNLSAVDVPAGDVLIAYHVTDAEGHVLGSALVPTVQREPIFLSVVPYFLSSEKLDLSVSLHSDQLRGRVHEAEVMLTQDGQTLEEGRYPIDEAMEQVLFSSEGIAEGGYELMVRLLDANGEVAGELLETLYRPVPDWVKNQPGTSAFVPPPYEPVEAAADYARIWGREYRFDGSFLPSQMVSQEEGLFAAAPRLHLKLDGEKVELRGTLSLTETDDEFARYEFEGSAGDVAVRAVTKVEFDGFTTIDLELDTQGVRVDELFVEFPIKDEHAELYTFNAFFNENTHRPDTRQMEELSAGLSRAGLIDDGFTIGFNHAIWLGTPERGFQWCAETAQHWHNQQRAEAIEVIRTGEADQTLFRLRVIDKPTEVDALAYRWGLMAGPVRPYGRGAQDFYFGQLHTPYETLELDEQSMDFRRFIPAYREAGGQWLNVFSRWNRPHFGQPFREAEGIEQRRALNDRIQAEGFRTTWYAGWNALDPSMELYQHYGVAMRRVPTRFSWGGYKECTNAGYIEYLAGGAVWMIENIGMDGIYLDSTPGPEFCNNPLHSGPLGGGCGYVDPETGERIVTRDIWGRRELFKRLFKIFHGEVVENGLVYGHDGWAPLMGINSFIDVFHTAEGARREDYHDIDFYRAQYNPTQYGVPVEHAWERHHPVDRNMAWAVSLVHDNRIKMYPYYIAIAERKRDTYEPDLGIDHRMWVASQWFDWDADWKWHPYYSNEEVLSVEADEVYASFHANDQGQIIFNVVNMAEQASNAQFQLDLEALGLPSQLYARDVVTHETFEIHDGQFELEVLGYRPRVLMINATPVPEL</sequence>
<gene>
    <name evidence="2" type="ORF">ACERK3_17525</name>
</gene>
<dbReference type="Gene3D" id="2.60.40.1190">
    <property type="match status" value="1"/>
</dbReference>
<accession>A0ABV4UAJ6</accession>
<evidence type="ECO:0000313" key="2">
    <source>
        <dbReference type="EMBL" id="MFA9480078.1"/>
    </source>
</evidence>
<comment type="caution">
    <text evidence="2">The sequence shown here is derived from an EMBL/GenBank/DDBJ whole genome shotgun (WGS) entry which is preliminary data.</text>
</comment>
<dbReference type="SUPFAM" id="SSF49344">
    <property type="entry name" value="CBD9-like"/>
    <property type="match status" value="1"/>
</dbReference>
<dbReference type="EMBL" id="JBGUBD010000015">
    <property type="protein sequence ID" value="MFA9480078.1"/>
    <property type="molecule type" value="Genomic_DNA"/>
</dbReference>
<dbReference type="RefSeq" id="WP_425347003.1">
    <property type="nucleotide sequence ID" value="NZ_JBGUBD010000015.1"/>
</dbReference>
<keyword evidence="3" id="KW-1185">Reference proteome</keyword>
<protein>
    <recommendedName>
        <fullName evidence="4">Carbohydrate binding protein with CBM9 domain</fullName>
    </recommendedName>
</protein>
<evidence type="ECO:0000256" key="1">
    <source>
        <dbReference type="SAM" id="SignalP"/>
    </source>
</evidence>
<evidence type="ECO:0000313" key="3">
    <source>
        <dbReference type="Proteomes" id="UP001575105"/>
    </source>
</evidence>
<keyword evidence="1" id="KW-0732">Signal</keyword>
<organism evidence="2 3">
    <name type="scientific">Natronomicrosphaera hydrolytica</name>
    <dbReference type="NCBI Taxonomy" id="3242702"/>
    <lineage>
        <taxon>Bacteria</taxon>
        <taxon>Pseudomonadati</taxon>
        <taxon>Planctomycetota</taxon>
        <taxon>Phycisphaerae</taxon>
        <taxon>Phycisphaerales</taxon>
        <taxon>Phycisphaeraceae</taxon>
        <taxon>Natronomicrosphaera</taxon>
    </lineage>
</organism>
<dbReference type="Proteomes" id="UP001575105">
    <property type="component" value="Unassembled WGS sequence"/>
</dbReference>
<feature type="chain" id="PRO_5047301883" description="Carbohydrate binding protein with CBM9 domain" evidence="1">
    <location>
        <begin position="28"/>
        <end position="1155"/>
    </location>
</feature>
<evidence type="ECO:0008006" key="4">
    <source>
        <dbReference type="Google" id="ProtNLM"/>
    </source>
</evidence>
<feature type="signal peptide" evidence="1">
    <location>
        <begin position="1"/>
        <end position="27"/>
    </location>
</feature>
<reference evidence="2 3" key="1">
    <citation type="submission" date="2024-08" db="EMBL/GenBank/DDBJ databases">
        <title>Whole-genome sequencing of halo(alkali)philic microorganisms from hypersaline lakes.</title>
        <authorList>
            <person name="Sorokin D.Y."/>
            <person name="Merkel A.Y."/>
            <person name="Messina E."/>
            <person name="Yakimov M."/>
        </authorList>
    </citation>
    <scope>NUCLEOTIDE SEQUENCE [LARGE SCALE GENOMIC DNA]</scope>
    <source>
        <strain evidence="2 3">AB-hyl4</strain>
    </source>
</reference>
<proteinExistence type="predicted"/>
<name>A0ABV4UAJ6_9BACT</name>